<evidence type="ECO:0000256" key="2">
    <source>
        <dbReference type="ARBA" id="ARBA00022801"/>
    </source>
</evidence>
<evidence type="ECO:0000256" key="1">
    <source>
        <dbReference type="ARBA" id="ARBA00022741"/>
    </source>
</evidence>
<dbReference type="GO" id="GO:0017168">
    <property type="term" value="F:5-oxoprolinase (ATP-hydrolyzing) activity"/>
    <property type="evidence" value="ECO:0007669"/>
    <property type="project" value="UniProtKB-EC"/>
</dbReference>
<reference evidence="5" key="1">
    <citation type="submission" date="2022-08" db="EMBL/GenBank/DDBJ databases">
        <title>Alicyclobacillus fastidiosus DSM 17978, complete genome.</title>
        <authorList>
            <person name="Wang Q."/>
            <person name="Cai R."/>
            <person name="Wang Z."/>
        </authorList>
    </citation>
    <scope>NUCLEOTIDE SEQUENCE</scope>
    <source>
        <strain evidence="5">DSM 17978</strain>
    </source>
</reference>
<accession>A0ABY6ZR73</accession>
<gene>
    <name evidence="5" type="primary">pxpB</name>
    <name evidence="5" type="ORF">NZD89_00860</name>
</gene>
<dbReference type="SUPFAM" id="SSF50891">
    <property type="entry name" value="Cyclophilin-like"/>
    <property type="match status" value="1"/>
</dbReference>
<dbReference type="Gene3D" id="3.30.1360.40">
    <property type="match status" value="1"/>
</dbReference>
<dbReference type="EMBL" id="CP104067">
    <property type="protein sequence ID" value="WAH44465.1"/>
    <property type="molecule type" value="Genomic_DNA"/>
</dbReference>
<proteinExistence type="predicted"/>
<dbReference type="InterPro" id="IPR029000">
    <property type="entry name" value="Cyclophilin-like_dom_sf"/>
</dbReference>
<name>A0ABY6ZR73_9BACL</name>
<dbReference type="InterPro" id="IPR010016">
    <property type="entry name" value="PxpB"/>
</dbReference>
<dbReference type="SMART" id="SM00796">
    <property type="entry name" value="AHS1"/>
    <property type="match status" value="1"/>
</dbReference>
<sequence length="237" mass="25974">MDDITLYALGDSVLVVQFSDSIGAVAHDAVMAFGRCLADSPFVGMIEYVPAFTTVSIFYNPVVLSYEDVQRQVMDRLLQLDDQATPPARTVEIPVCYGGEFGPDLEFVAQYHGMSEEDVIRIHSSPLYQVHMIGFAPGFPYLSGLSERIATPRLTTPRVRIPTGSVGIAGDQTGIYPIETPGGWQLIGRSPVPLFQPSACPPCLLRAGYSVRFMPITPAEYRELAQDKDVQLRGDTL</sequence>
<evidence type="ECO:0000313" key="6">
    <source>
        <dbReference type="Proteomes" id="UP001164761"/>
    </source>
</evidence>
<evidence type="ECO:0000313" key="5">
    <source>
        <dbReference type="EMBL" id="WAH44465.1"/>
    </source>
</evidence>
<keyword evidence="2 5" id="KW-0378">Hydrolase</keyword>
<dbReference type="Proteomes" id="UP001164761">
    <property type="component" value="Chromosome"/>
</dbReference>
<dbReference type="Gene3D" id="2.40.100.10">
    <property type="entry name" value="Cyclophilin-like"/>
    <property type="match status" value="1"/>
</dbReference>
<dbReference type="NCBIfam" id="TIGR00370">
    <property type="entry name" value="5-oxoprolinase subunit PxpB"/>
    <property type="match status" value="1"/>
</dbReference>
<dbReference type="EC" id="3.5.2.9" evidence="5"/>
<keyword evidence="6" id="KW-1185">Reference proteome</keyword>
<feature type="domain" description="Carboxyltransferase" evidence="4">
    <location>
        <begin position="4"/>
        <end position="205"/>
    </location>
</feature>
<evidence type="ECO:0000259" key="4">
    <source>
        <dbReference type="SMART" id="SM00796"/>
    </source>
</evidence>
<dbReference type="PANTHER" id="PTHR34698:SF2">
    <property type="entry name" value="5-OXOPROLINASE SUBUNIT B"/>
    <property type="match status" value="1"/>
</dbReference>
<dbReference type="InterPro" id="IPR003833">
    <property type="entry name" value="CT_C_D"/>
</dbReference>
<dbReference type="SUPFAM" id="SSF160467">
    <property type="entry name" value="PH0987 N-terminal domain-like"/>
    <property type="match status" value="1"/>
</dbReference>
<organism evidence="5 6">
    <name type="scientific">Alicyclobacillus fastidiosus</name>
    <dbReference type="NCBI Taxonomy" id="392011"/>
    <lineage>
        <taxon>Bacteria</taxon>
        <taxon>Bacillati</taxon>
        <taxon>Bacillota</taxon>
        <taxon>Bacilli</taxon>
        <taxon>Bacillales</taxon>
        <taxon>Alicyclobacillaceae</taxon>
        <taxon>Alicyclobacillus</taxon>
    </lineage>
</organism>
<keyword evidence="1" id="KW-0547">Nucleotide-binding</keyword>
<keyword evidence="3" id="KW-0067">ATP-binding</keyword>
<dbReference type="Pfam" id="PF02682">
    <property type="entry name" value="CT_C_D"/>
    <property type="match status" value="1"/>
</dbReference>
<evidence type="ECO:0000256" key="3">
    <source>
        <dbReference type="ARBA" id="ARBA00022840"/>
    </source>
</evidence>
<dbReference type="PANTHER" id="PTHR34698">
    <property type="entry name" value="5-OXOPROLINASE SUBUNIT B"/>
    <property type="match status" value="1"/>
</dbReference>
<protein>
    <submittedName>
        <fullName evidence="5">5-oxoprolinase subunit PxpB</fullName>
        <ecNumber evidence="5">3.5.2.9</ecNumber>
    </submittedName>
</protein>